<evidence type="ECO:0000256" key="2">
    <source>
        <dbReference type="ARBA" id="ARBA00022505"/>
    </source>
</evidence>
<dbReference type="PANTHER" id="PTHR30632">
    <property type="entry name" value="MOLYBDATE-BINDING PERIPLASMIC PROTEIN"/>
    <property type="match status" value="1"/>
</dbReference>
<dbReference type="Gene3D" id="3.40.190.10">
    <property type="entry name" value="Periplasmic binding protein-like II"/>
    <property type="match status" value="2"/>
</dbReference>
<feature type="chain" id="PRO_5002055565" evidence="7">
    <location>
        <begin position="28"/>
        <end position="256"/>
    </location>
</feature>
<organism evidence="8 9">
    <name type="scientific">Methyloceanibacter caenitepidi</name>
    <dbReference type="NCBI Taxonomy" id="1384459"/>
    <lineage>
        <taxon>Bacteria</taxon>
        <taxon>Pseudomonadati</taxon>
        <taxon>Pseudomonadota</taxon>
        <taxon>Alphaproteobacteria</taxon>
        <taxon>Hyphomicrobiales</taxon>
        <taxon>Hyphomicrobiaceae</taxon>
        <taxon>Methyloceanibacter</taxon>
    </lineage>
</organism>
<name>A0A0A8K1F2_9HYPH</name>
<dbReference type="KEGG" id="mcg:GL4_1292"/>
<dbReference type="STRING" id="1384459.GL4_1292"/>
<dbReference type="CDD" id="cd13539">
    <property type="entry name" value="PBP2_AvModA"/>
    <property type="match status" value="1"/>
</dbReference>
<evidence type="ECO:0000256" key="4">
    <source>
        <dbReference type="ARBA" id="ARBA00022729"/>
    </source>
</evidence>
<evidence type="ECO:0000256" key="6">
    <source>
        <dbReference type="PIRSR" id="PIRSR004846-1"/>
    </source>
</evidence>
<dbReference type="NCBIfam" id="TIGR01256">
    <property type="entry name" value="modA"/>
    <property type="match status" value="1"/>
</dbReference>
<dbReference type="InterPro" id="IPR044084">
    <property type="entry name" value="AvModA-like_subst-bd"/>
</dbReference>
<dbReference type="AlphaFoldDB" id="A0A0A8K1F2"/>
<gene>
    <name evidence="8" type="ORF">GL4_1292</name>
</gene>
<dbReference type="Pfam" id="PF13531">
    <property type="entry name" value="SBP_bac_11"/>
    <property type="match status" value="1"/>
</dbReference>
<feature type="signal peptide" evidence="7">
    <location>
        <begin position="1"/>
        <end position="27"/>
    </location>
</feature>
<dbReference type="GO" id="GO:0030973">
    <property type="term" value="F:molybdate ion binding"/>
    <property type="evidence" value="ECO:0007669"/>
    <property type="project" value="InterPro"/>
</dbReference>
<dbReference type="InterPro" id="IPR050682">
    <property type="entry name" value="ModA/WtpA"/>
</dbReference>
<dbReference type="GO" id="GO:1901359">
    <property type="term" value="F:tungstate binding"/>
    <property type="evidence" value="ECO:0007669"/>
    <property type="project" value="UniProtKB-ARBA"/>
</dbReference>
<protein>
    <submittedName>
        <fullName evidence="8">Molybdenum ABC transporter, periplasmic molybdenum-binding protein ModA</fullName>
    </submittedName>
</protein>
<dbReference type="GO" id="GO:0046872">
    <property type="term" value="F:metal ion binding"/>
    <property type="evidence" value="ECO:0007669"/>
    <property type="project" value="UniProtKB-KW"/>
</dbReference>
<dbReference type="EMBL" id="AP014648">
    <property type="protein sequence ID" value="BAQ16750.1"/>
    <property type="molecule type" value="Genomic_DNA"/>
</dbReference>
<evidence type="ECO:0000313" key="8">
    <source>
        <dbReference type="EMBL" id="BAQ16750.1"/>
    </source>
</evidence>
<feature type="binding site" evidence="6">
    <location>
        <position position="172"/>
    </location>
    <ligand>
        <name>molybdate</name>
        <dbReference type="ChEBI" id="CHEBI:36264"/>
    </ligand>
</feature>
<keyword evidence="2 6" id="KW-0500">Molybdenum</keyword>
<keyword evidence="9" id="KW-1185">Reference proteome</keyword>
<proteinExistence type="inferred from homology"/>
<sequence>MPRTLVRFCLGLVAGALACLPVKSVRAAEATVAVAANFTSAAKQLGAAFEKSTGHRVVFSFGSTGQLFTQIAHGAPFDVFLAADEARPQRAAAEGLGVAGTRFTYAIGVLVLWSADPARIDGTPAVLSDPNLRHVAIANPATAPYGAAAIDTMKALGVLEALEPRLVEGKNVGQTYQFVATGNAPVGFVAASQVKNNDTGSSWTVPDDMYRPLRQDAVLLTRGRNNEAAKTFLAYLKGSEALKVIEGFGYKMPGED</sequence>
<evidence type="ECO:0000256" key="1">
    <source>
        <dbReference type="ARBA" id="ARBA00009175"/>
    </source>
</evidence>
<comment type="similarity">
    <text evidence="1">Belongs to the bacterial solute-binding protein ModA family.</text>
</comment>
<dbReference type="PANTHER" id="PTHR30632:SF14">
    <property type="entry name" value="TUNGSTATE_MOLYBDATE_CHROMATE-BINDING PROTEIN MODA"/>
    <property type="match status" value="1"/>
</dbReference>
<evidence type="ECO:0000313" key="9">
    <source>
        <dbReference type="Proteomes" id="UP000031643"/>
    </source>
</evidence>
<comment type="subunit">
    <text evidence="5">The complex is composed of two ATP-binding proteins (ModC), two transmembrane proteins (ModB) and a solute-binding protein (ModA).</text>
</comment>
<dbReference type="PROSITE" id="PS51257">
    <property type="entry name" value="PROKAR_LIPOPROTEIN"/>
    <property type="match status" value="1"/>
</dbReference>
<dbReference type="PIRSF" id="PIRSF004846">
    <property type="entry name" value="ModA"/>
    <property type="match status" value="1"/>
</dbReference>
<accession>A0A0A8K1F2</accession>
<dbReference type="SUPFAM" id="SSF53850">
    <property type="entry name" value="Periplasmic binding protein-like II"/>
    <property type="match status" value="1"/>
</dbReference>
<dbReference type="OrthoDB" id="9785015at2"/>
<keyword evidence="4 7" id="KW-0732">Signal</keyword>
<dbReference type="FunFam" id="3.40.190.10:FF:000035">
    <property type="entry name" value="Molybdate ABC transporter substrate-binding protein"/>
    <property type="match status" value="1"/>
</dbReference>
<keyword evidence="3 6" id="KW-0479">Metal-binding</keyword>
<reference evidence="8 9" key="1">
    <citation type="submission" date="2014-09" db="EMBL/GenBank/DDBJ databases">
        <title>Genome sequencing of Methyloceanibacter caenitepidi Gela4.</title>
        <authorList>
            <person name="Takeuchi M."/>
            <person name="Susumu S."/>
            <person name="Kamagata Y."/>
            <person name="Oshima K."/>
            <person name="Hattori M."/>
            <person name="Iwasaki W."/>
        </authorList>
    </citation>
    <scope>NUCLEOTIDE SEQUENCE [LARGE SCALE GENOMIC DNA]</scope>
    <source>
        <strain evidence="8 9">Gela4</strain>
    </source>
</reference>
<dbReference type="GO" id="GO:0015689">
    <property type="term" value="P:molybdate ion transport"/>
    <property type="evidence" value="ECO:0007669"/>
    <property type="project" value="InterPro"/>
</dbReference>
<dbReference type="RefSeq" id="WP_045365725.1">
    <property type="nucleotide sequence ID" value="NZ_AP014648.1"/>
</dbReference>
<evidence type="ECO:0000256" key="3">
    <source>
        <dbReference type="ARBA" id="ARBA00022723"/>
    </source>
</evidence>
<dbReference type="HOGENOM" id="CLU_065520_1_0_5"/>
<feature type="binding site" evidence="6">
    <location>
        <position position="64"/>
    </location>
    <ligand>
        <name>molybdate</name>
        <dbReference type="ChEBI" id="CHEBI:36264"/>
    </ligand>
</feature>
<dbReference type="InterPro" id="IPR005950">
    <property type="entry name" value="ModA"/>
</dbReference>
<evidence type="ECO:0000256" key="5">
    <source>
        <dbReference type="ARBA" id="ARBA00062515"/>
    </source>
</evidence>
<evidence type="ECO:0000256" key="7">
    <source>
        <dbReference type="SAM" id="SignalP"/>
    </source>
</evidence>
<dbReference type="Proteomes" id="UP000031643">
    <property type="component" value="Chromosome"/>
</dbReference>